<dbReference type="Proteomes" id="UP001652442">
    <property type="component" value="Unassembled WGS sequence"/>
</dbReference>
<keyword evidence="2" id="KW-1185">Reference proteome</keyword>
<comment type="caution">
    <text evidence="1">The sequence shown here is derived from an EMBL/GenBank/DDBJ whole genome shotgun (WGS) entry which is preliminary data.</text>
</comment>
<evidence type="ECO:0000313" key="2">
    <source>
        <dbReference type="Proteomes" id="UP001652442"/>
    </source>
</evidence>
<accession>A0ABT2TG63</accession>
<dbReference type="RefSeq" id="WP_158424030.1">
    <property type="nucleotide sequence ID" value="NZ_JAOQJQ010000001.1"/>
</dbReference>
<protein>
    <submittedName>
        <fullName evidence="1">Uncharacterized protein</fullName>
    </submittedName>
</protein>
<gene>
    <name evidence="1" type="ORF">OCV88_02385</name>
</gene>
<evidence type="ECO:0000313" key="1">
    <source>
        <dbReference type="EMBL" id="MCU6761184.1"/>
    </source>
</evidence>
<organism evidence="1 2">
    <name type="scientific">Brotonthovivens ammoniilytica</name>
    <dbReference type="NCBI Taxonomy" id="2981725"/>
    <lineage>
        <taxon>Bacteria</taxon>
        <taxon>Bacillati</taxon>
        <taxon>Bacillota</taxon>
        <taxon>Clostridia</taxon>
        <taxon>Lachnospirales</taxon>
        <taxon>Lachnospiraceae</taxon>
        <taxon>Brotonthovivens</taxon>
    </lineage>
</organism>
<dbReference type="EMBL" id="JAOQJQ010000001">
    <property type="protein sequence ID" value="MCU6761184.1"/>
    <property type="molecule type" value="Genomic_DNA"/>
</dbReference>
<proteinExistence type="predicted"/>
<reference evidence="1 2" key="1">
    <citation type="journal article" date="2021" name="ISME Commun">
        <title>Automated analysis of genomic sequences facilitates high-throughput and comprehensive description of bacteria.</title>
        <authorList>
            <person name="Hitch T.C.A."/>
        </authorList>
    </citation>
    <scope>NUCLEOTIDE SEQUENCE [LARGE SCALE GENOMIC DNA]</scope>
    <source>
        <strain evidence="1 2">Sanger_109</strain>
    </source>
</reference>
<name>A0ABT2TG63_9FIRM</name>
<sequence length="133" mass="15061">MFIDEMANRLIDAKKSADFQLERLKILSISDRYAIADSIRKFVAYKMLLEDHEVTDNITEMVRINVAKAMHISVSELKDMDKPGMCGSAPAVLSKRILLFIDIQNKLGVKLPAEQTPEIQTVQELTDMLIPLL</sequence>